<dbReference type="EMBL" id="CP101806">
    <property type="protein sequence ID" value="UUD35426.1"/>
    <property type="molecule type" value="Genomic_DNA"/>
</dbReference>
<dbReference type="SMART" id="SM00861">
    <property type="entry name" value="Transket_pyr"/>
    <property type="match status" value="1"/>
</dbReference>
<dbReference type="PANTHER" id="PTHR43522">
    <property type="entry name" value="TRANSKETOLASE"/>
    <property type="match status" value="1"/>
</dbReference>
<accession>A0A3P8KWJ9</accession>
<reference evidence="11 12" key="1">
    <citation type="submission" date="2018-12" db="EMBL/GenBank/DDBJ databases">
        <authorList>
            <consortium name="Pathogen Informatics"/>
        </authorList>
    </citation>
    <scope>NUCLEOTIDE SEQUENCE [LARGE SCALE GENOMIC DNA]</scope>
    <source>
        <strain evidence="11 12">NCTC10126</strain>
    </source>
</reference>
<reference evidence="10" key="2">
    <citation type="submission" date="2022-07" db="EMBL/GenBank/DDBJ databases">
        <title>Complete genome of Mycoplasma caviae type strain G122.</title>
        <authorList>
            <person name="Spergser J."/>
        </authorList>
    </citation>
    <scope>NUCLEOTIDE SEQUENCE</scope>
    <source>
        <strain evidence="10">G122</strain>
    </source>
</reference>
<keyword evidence="13" id="KW-1185">Reference proteome</keyword>
<dbReference type="InterPro" id="IPR029061">
    <property type="entry name" value="THDP-binding"/>
</dbReference>
<dbReference type="Pfam" id="PF22613">
    <property type="entry name" value="Transketolase_C_1"/>
    <property type="match status" value="1"/>
</dbReference>
<dbReference type="InterPro" id="IPR005475">
    <property type="entry name" value="Transketolase-like_Pyr-bd"/>
</dbReference>
<dbReference type="Gene3D" id="3.40.50.920">
    <property type="match status" value="1"/>
</dbReference>
<dbReference type="AlphaFoldDB" id="A0A3P8KWJ9"/>
<dbReference type="GO" id="GO:0005829">
    <property type="term" value="C:cytosol"/>
    <property type="evidence" value="ECO:0007669"/>
    <property type="project" value="TreeGrafter"/>
</dbReference>
<evidence type="ECO:0000313" key="11">
    <source>
        <dbReference type="EMBL" id="VDR41797.1"/>
    </source>
</evidence>
<dbReference type="Proteomes" id="UP001058569">
    <property type="component" value="Chromosome"/>
</dbReference>
<dbReference type="EC" id="2.2.1.1" evidence="11"/>
<dbReference type="GO" id="GO:0046872">
    <property type="term" value="F:metal ion binding"/>
    <property type="evidence" value="ECO:0007669"/>
    <property type="project" value="UniProtKB-KW"/>
</dbReference>
<dbReference type="OrthoDB" id="8732661at2"/>
<evidence type="ECO:0000256" key="5">
    <source>
        <dbReference type="ARBA" id="ARBA00022723"/>
    </source>
</evidence>
<evidence type="ECO:0000256" key="6">
    <source>
        <dbReference type="ARBA" id="ARBA00022842"/>
    </source>
</evidence>
<dbReference type="SUPFAM" id="SSF52922">
    <property type="entry name" value="TK C-terminal domain-like"/>
    <property type="match status" value="1"/>
</dbReference>
<proteinExistence type="inferred from homology"/>
<comment type="catalytic activity">
    <reaction evidence="8">
        <text>D-sedoheptulose 7-phosphate + D-glyceraldehyde 3-phosphate = aldehydo-D-ribose 5-phosphate + D-xylulose 5-phosphate</text>
        <dbReference type="Rhea" id="RHEA:10508"/>
        <dbReference type="ChEBI" id="CHEBI:57483"/>
        <dbReference type="ChEBI" id="CHEBI:57737"/>
        <dbReference type="ChEBI" id="CHEBI:58273"/>
        <dbReference type="ChEBI" id="CHEBI:59776"/>
        <dbReference type="EC" id="2.2.1.1"/>
    </reaction>
</comment>
<dbReference type="Proteomes" id="UP000280036">
    <property type="component" value="Unassembled WGS sequence"/>
</dbReference>
<comment type="cofactor">
    <cofactor evidence="2">
        <name>thiamine diphosphate</name>
        <dbReference type="ChEBI" id="CHEBI:58937"/>
    </cofactor>
</comment>
<dbReference type="Pfam" id="PF02779">
    <property type="entry name" value="Transket_pyr"/>
    <property type="match status" value="1"/>
</dbReference>
<keyword evidence="4 11" id="KW-0808">Transferase</keyword>
<evidence type="ECO:0000256" key="1">
    <source>
        <dbReference type="ARBA" id="ARBA00001946"/>
    </source>
</evidence>
<organism evidence="11 12">
    <name type="scientific">Mycoplasmopsis caviae</name>
    <dbReference type="NCBI Taxonomy" id="55603"/>
    <lineage>
        <taxon>Bacteria</taxon>
        <taxon>Bacillati</taxon>
        <taxon>Mycoplasmatota</taxon>
        <taxon>Mycoplasmoidales</taxon>
        <taxon>Metamycoplasmataceae</taxon>
        <taxon>Mycoplasmopsis</taxon>
    </lineage>
</organism>
<dbReference type="Pfam" id="PF00456">
    <property type="entry name" value="Transketolase_N"/>
    <property type="match status" value="1"/>
</dbReference>
<dbReference type="InterPro" id="IPR049557">
    <property type="entry name" value="Transketolase_CS"/>
</dbReference>
<dbReference type="EMBL" id="UZVY01000001">
    <property type="protein sequence ID" value="VDR41797.1"/>
    <property type="molecule type" value="Genomic_DNA"/>
</dbReference>
<dbReference type="CDD" id="cd02012">
    <property type="entry name" value="TPP_TK"/>
    <property type="match status" value="1"/>
</dbReference>
<dbReference type="PANTHER" id="PTHR43522:SF2">
    <property type="entry name" value="TRANSKETOLASE 1-RELATED"/>
    <property type="match status" value="1"/>
</dbReference>
<dbReference type="RefSeq" id="WP_126118063.1">
    <property type="nucleotide sequence ID" value="NZ_CP101806.1"/>
</dbReference>
<keyword evidence="6" id="KW-0460">Magnesium</keyword>
<dbReference type="CDD" id="cd07033">
    <property type="entry name" value="TPP_PYR_DXS_TK_like"/>
    <property type="match status" value="1"/>
</dbReference>
<dbReference type="InterPro" id="IPR009014">
    <property type="entry name" value="Transketo_C/PFOR_II"/>
</dbReference>
<evidence type="ECO:0000256" key="2">
    <source>
        <dbReference type="ARBA" id="ARBA00001964"/>
    </source>
</evidence>
<dbReference type="GO" id="GO:0004802">
    <property type="term" value="F:transketolase activity"/>
    <property type="evidence" value="ECO:0007669"/>
    <property type="project" value="UniProtKB-EC"/>
</dbReference>
<dbReference type="InterPro" id="IPR005474">
    <property type="entry name" value="Transketolase_N"/>
</dbReference>
<evidence type="ECO:0000256" key="8">
    <source>
        <dbReference type="ARBA" id="ARBA00049473"/>
    </source>
</evidence>
<keyword evidence="5" id="KW-0479">Metal-binding</keyword>
<evidence type="ECO:0000256" key="4">
    <source>
        <dbReference type="ARBA" id="ARBA00022679"/>
    </source>
</evidence>
<name>A0A3P8KWJ9_9BACT</name>
<dbReference type="GO" id="GO:0006098">
    <property type="term" value="P:pentose-phosphate shunt"/>
    <property type="evidence" value="ECO:0007669"/>
    <property type="project" value="TreeGrafter"/>
</dbReference>
<comment type="cofactor">
    <cofactor evidence="1">
        <name>Mg(2+)</name>
        <dbReference type="ChEBI" id="CHEBI:18420"/>
    </cofactor>
</comment>
<dbReference type="Gene3D" id="3.40.50.970">
    <property type="match status" value="2"/>
</dbReference>
<evidence type="ECO:0000313" key="12">
    <source>
        <dbReference type="Proteomes" id="UP000280036"/>
    </source>
</evidence>
<sequence>MKSCKSIENKFVASMRGIALDSINNAKGGHIGMAIGAANITFALVGKTLNFVEQDPKWINRDRFVLSAGHGSMAYYSVLHFLNLLGLDEIKNHKKMDSKTPSHPEIDKLQYVDASTGPLGQGVAMAVGMALSQKYLQNRYNRKNHKIINHHIFSLVGDGCLQEGVALEAIQLAGTLKLSKLIILHDSNNAQIDSLANYVNGGNLIKFFESYNFKTFNVRDNIDDIFEAIKQAKKSNKPCYIKVNTTIAKGTPFENTPDGHNGTLNEQQTIKFKQLNSLSTLNPFIYEDEIYEYGALLQLEKIRSYARWLKKYDKYKSEYPELAKELEMLTSKKYKFDFSDVEFSQSNCAIRNYFAPIMAKLENNPYVVGGSADLTKATKIGFKKDIIDGGQNIKYGIREFAMSAINNGIYLDSNLKTIDSTFLAFVDYAKSALRLGAMMEIPSVHVYTHDSYQVGGDGPTHQPFDQIPMLRAMSNVKVIRPADESEVRAAFNYAFNQDKNQVVIIGCRQDLKSYNMLNSNLVAAYKIKTCDNYQISILASGSEVNLACDVASVLEKYKINAQVISVPLLQDLIENEQLCLELGLNKAPMFAIEATSDSMWYRLSKYNKIDAFLAKDYGFSADGALVYSQKGFTKLNISNKIIEFLK</sequence>
<evidence type="ECO:0000256" key="3">
    <source>
        <dbReference type="ARBA" id="ARBA00007131"/>
    </source>
</evidence>
<comment type="similarity">
    <text evidence="3">Belongs to the transketolase family.</text>
</comment>
<evidence type="ECO:0000256" key="7">
    <source>
        <dbReference type="ARBA" id="ARBA00023052"/>
    </source>
</evidence>
<dbReference type="PROSITE" id="PS00801">
    <property type="entry name" value="TRANSKETOLASE_1"/>
    <property type="match status" value="1"/>
</dbReference>
<gene>
    <name evidence="11" type="primary">tkt_1</name>
    <name evidence="11" type="ORF">NCTC10126_00281</name>
    <name evidence="10" type="ORF">NPA07_00940</name>
</gene>
<evidence type="ECO:0000313" key="13">
    <source>
        <dbReference type="Proteomes" id="UP001058569"/>
    </source>
</evidence>
<evidence type="ECO:0000259" key="9">
    <source>
        <dbReference type="SMART" id="SM00861"/>
    </source>
</evidence>
<protein>
    <submittedName>
        <fullName evidence="11">Transketolase</fullName>
        <ecNumber evidence="11">2.2.1.1</ecNumber>
    </submittedName>
</protein>
<dbReference type="InterPro" id="IPR033247">
    <property type="entry name" value="Transketolase_fam"/>
</dbReference>
<keyword evidence="7" id="KW-0786">Thiamine pyrophosphate</keyword>
<evidence type="ECO:0000313" key="10">
    <source>
        <dbReference type="EMBL" id="UUD35426.1"/>
    </source>
</evidence>
<feature type="domain" description="Transketolase-like pyrimidine-binding" evidence="9">
    <location>
        <begin position="348"/>
        <end position="513"/>
    </location>
</feature>
<dbReference type="SUPFAM" id="SSF52518">
    <property type="entry name" value="Thiamin diphosphate-binding fold (THDP-binding)"/>
    <property type="match status" value="2"/>
</dbReference>
<dbReference type="InterPro" id="IPR055152">
    <property type="entry name" value="Transketolase-like_C_2"/>
</dbReference>